<keyword evidence="6 10" id="KW-0456">Lyase</keyword>
<dbReference type="InterPro" id="IPR036874">
    <property type="entry name" value="Carbonic_anhydrase_sf"/>
</dbReference>
<dbReference type="GO" id="GO:0004089">
    <property type="term" value="F:carbonate dehydratase activity"/>
    <property type="evidence" value="ECO:0007669"/>
    <property type="project" value="UniProtKB-UniRule"/>
</dbReference>
<dbReference type="Gene3D" id="3.40.1050.10">
    <property type="entry name" value="Carbonic anhydrase"/>
    <property type="match status" value="1"/>
</dbReference>
<feature type="binding site" evidence="9">
    <location>
        <position position="44"/>
    </location>
    <ligand>
        <name>Zn(2+)</name>
        <dbReference type="ChEBI" id="CHEBI:29105"/>
    </ligand>
</feature>
<evidence type="ECO:0000256" key="4">
    <source>
        <dbReference type="ARBA" id="ARBA00022723"/>
    </source>
</evidence>
<dbReference type="InterPro" id="IPR015892">
    <property type="entry name" value="Carbonic_anhydrase_CS"/>
</dbReference>
<evidence type="ECO:0000256" key="6">
    <source>
        <dbReference type="ARBA" id="ARBA00023239"/>
    </source>
</evidence>
<feature type="binding site" evidence="9">
    <location>
        <position position="106"/>
    </location>
    <ligand>
        <name>Zn(2+)</name>
        <dbReference type="ChEBI" id="CHEBI:29105"/>
    </ligand>
</feature>
<gene>
    <name evidence="11" type="ORF">C3Y92_02360</name>
</gene>
<dbReference type="GO" id="GO:0008270">
    <property type="term" value="F:zinc ion binding"/>
    <property type="evidence" value="ECO:0007669"/>
    <property type="project" value="UniProtKB-UniRule"/>
</dbReference>
<feature type="binding site" evidence="9">
    <location>
        <position position="103"/>
    </location>
    <ligand>
        <name>Zn(2+)</name>
        <dbReference type="ChEBI" id="CHEBI:29105"/>
    </ligand>
</feature>
<evidence type="ECO:0000256" key="9">
    <source>
        <dbReference type="PIRSR" id="PIRSR601765-1"/>
    </source>
</evidence>
<reference evidence="11 12" key="1">
    <citation type="submission" date="2018-02" db="EMBL/GenBank/DDBJ databases">
        <title>Genome sequence of Desulfovibrio carbinolicus DSM 3852.</title>
        <authorList>
            <person name="Wilbanks E."/>
            <person name="Skennerton C.T."/>
            <person name="Orphan V.J."/>
        </authorList>
    </citation>
    <scope>NUCLEOTIDE SEQUENCE [LARGE SCALE GENOMIC DNA]</scope>
    <source>
        <strain evidence="11 12">DSM 3852</strain>
    </source>
</reference>
<evidence type="ECO:0000256" key="3">
    <source>
        <dbReference type="ARBA" id="ARBA00014628"/>
    </source>
</evidence>
<dbReference type="SUPFAM" id="SSF53056">
    <property type="entry name" value="beta-carbonic anhydrase, cab"/>
    <property type="match status" value="1"/>
</dbReference>
<comment type="similarity">
    <text evidence="1 10">Belongs to the beta-class carbonic anhydrase family.</text>
</comment>
<dbReference type="PROSITE" id="PS00704">
    <property type="entry name" value="PROK_CO2_ANHYDRASE_1"/>
    <property type="match status" value="1"/>
</dbReference>
<dbReference type="PANTHER" id="PTHR11002">
    <property type="entry name" value="CARBONIC ANHYDRASE"/>
    <property type="match status" value="1"/>
</dbReference>
<dbReference type="PROSITE" id="PS00705">
    <property type="entry name" value="PROK_CO2_ANHYDRASE_2"/>
    <property type="match status" value="1"/>
</dbReference>
<dbReference type="OrthoDB" id="9797527at2"/>
<name>A0A4P6HIE0_9BACT</name>
<evidence type="ECO:0000256" key="7">
    <source>
        <dbReference type="ARBA" id="ARBA00031969"/>
    </source>
</evidence>
<evidence type="ECO:0000256" key="5">
    <source>
        <dbReference type="ARBA" id="ARBA00022833"/>
    </source>
</evidence>
<sequence>MSDIARFIFGFKRFQKEYFCADSKVFEGLRVEQKPRALLIGCSDSRVDPSLLTDCAPGELFVVRNVANLVPPCDNDGGHHGVSAAVEFAVRSLEVEHIIVLGHCNCGGIKALLREGDRGRNSGFIDSWVNIAAKARELVLNDLAGHEPQVQERACEQGAILISLDNLLSFPWVRERVEAGKLYLHGWYFDFESGELFSYLPETKAFELLVPRCLE</sequence>
<dbReference type="RefSeq" id="WP_129349152.1">
    <property type="nucleotide sequence ID" value="NZ_CP026538.1"/>
</dbReference>
<feature type="binding site" evidence="9">
    <location>
        <position position="42"/>
    </location>
    <ligand>
        <name>Zn(2+)</name>
        <dbReference type="ChEBI" id="CHEBI:29105"/>
    </ligand>
</feature>
<dbReference type="KEGG" id="dcb:C3Y92_02360"/>
<accession>A0A4P6HIE0</accession>
<evidence type="ECO:0000256" key="10">
    <source>
        <dbReference type="RuleBase" id="RU003956"/>
    </source>
</evidence>
<dbReference type="SMART" id="SM00947">
    <property type="entry name" value="Pro_CA"/>
    <property type="match status" value="1"/>
</dbReference>
<dbReference type="EC" id="4.2.1.1" evidence="2 10"/>
<dbReference type="InterPro" id="IPR001765">
    <property type="entry name" value="Carbonic_anhydrase"/>
</dbReference>
<evidence type="ECO:0000313" key="12">
    <source>
        <dbReference type="Proteomes" id="UP000293296"/>
    </source>
</evidence>
<dbReference type="PANTHER" id="PTHR11002:SF76">
    <property type="entry name" value="CARBONIC ANHYDRASE"/>
    <property type="match status" value="1"/>
</dbReference>
<organism evidence="11 12">
    <name type="scientific">Solidesulfovibrio carbinolicus</name>
    <dbReference type="NCBI Taxonomy" id="296842"/>
    <lineage>
        <taxon>Bacteria</taxon>
        <taxon>Pseudomonadati</taxon>
        <taxon>Thermodesulfobacteriota</taxon>
        <taxon>Desulfovibrionia</taxon>
        <taxon>Desulfovibrionales</taxon>
        <taxon>Desulfovibrionaceae</taxon>
        <taxon>Solidesulfovibrio</taxon>
    </lineage>
</organism>
<dbReference type="Pfam" id="PF00484">
    <property type="entry name" value="Pro_CA"/>
    <property type="match status" value="1"/>
</dbReference>
<dbReference type="GO" id="GO:0015976">
    <property type="term" value="P:carbon utilization"/>
    <property type="evidence" value="ECO:0007669"/>
    <property type="project" value="InterPro"/>
</dbReference>
<dbReference type="EMBL" id="CP026538">
    <property type="protein sequence ID" value="QAZ66144.1"/>
    <property type="molecule type" value="Genomic_DNA"/>
</dbReference>
<evidence type="ECO:0000256" key="1">
    <source>
        <dbReference type="ARBA" id="ARBA00006217"/>
    </source>
</evidence>
<dbReference type="AlphaFoldDB" id="A0A4P6HIE0"/>
<keyword evidence="4 9" id="KW-0479">Metal-binding</keyword>
<evidence type="ECO:0000313" key="11">
    <source>
        <dbReference type="EMBL" id="QAZ66144.1"/>
    </source>
</evidence>
<evidence type="ECO:0000256" key="8">
    <source>
        <dbReference type="ARBA" id="ARBA00048348"/>
    </source>
</evidence>
<comment type="cofactor">
    <cofactor evidence="9">
        <name>Zn(2+)</name>
        <dbReference type="ChEBI" id="CHEBI:29105"/>
    </cofactor>
    <text evidence="9">Binds 1 zinc ion per subunit.</text>
</comment>
<dbReference type="CDD" id="cd00884">
    <property type="entry name" value="beta_CA_cladeB"/>
    <property type="match status" value="1"/>
</dbReference>
<proteinExistence type="inferred from homology"/>
<dbReference type="FunFam" id="3.40.1050.10:FF:000003">
    <property type="entry name" value="Carbonic anhydrase"/>
    <property type="match status" value="1"/>
</dbReference>
<keyword evidence="5 9" id="KW-0862">Zinc</keyword>
<comment type="function">
    <text evidence="10">Reversible hydration of carbon dioxide.</text>
</comment>
<dbReference type="Proteomes" id="UP000293296">
    <property type="component" value="Chromosome"/>
</dbReference>
<dbReference type="InterPro" id="IPR045066">
    <property type="entry name" value="Beta_CA_cladeB"/>
</dbReference>
<comment type="catalytic activity">
    <reaction evidence="8 10">
        <text>hydrogencarbonate + H(+) = CO2 + H2O</text>
        <dbReference type="Rhea" id="RHEA:10748"/>
        <dbReference type="ChEBI" id="CHEBI:15377"/>
        <dbReference type="ChEBI" id="CHEBI:15378"/>
        <dbReference type="ChEBI" id="CHEBI:16526"/>
        <dbReference type="ChEBI" id="CHEBI:17544"/>
        <dbReference type="EC" id="4.2.1.1"/>
    </reaction>
</comment>
<keyword evidence="12" id="KW-1185">Reference proteome</keyword>
<evidence type="ECO:0000256" key="2">
    <source>
        <dbReference type="ARBA" id="ARBA00012925"/>
    </source>
</evidence>
<protein>
    <recommendedName>
        <fullName evidence="3 10">Carbonic anhydrase</fullName>
        <ecNumber evidence="2 10">4.2.1.1</ecNumber>
    </recommendedName>
    <alternativeName>
        <fullName evidence="7 10">Carbonate dehydratase</fullName>
    </alternativeName>
</protein>